<dbReference type="AlphaFoldDB" id="A0A1S4AY11"/>
<gene>
    <name evidence="3" type="primary">LOC107802527</name>
</gene>
<evidence type="ECO:0000256" key="1">
    <source>
        <dbReference type="SAM" id="MobiDB-lite"/>
    </source>
</evidence>
<feature type="compositionally biased region" description="Polar residues" evidence="1">
    <location>
        <begin position="146"/>
        <end position="162"/>
    </location>
</feature>
<accession>A0A1S4AY11</accession>
<dbReference type="PaxDb" id="4097-A0A1S4AY11"/>
<dbReference type="OMA" id="MRTKMIL"/>
<name>A0A1S4AY11_TOBAC</name>
<dbReference type="KEGG" id="nta:107802527"/>
<reference evidence="2" key="1">
    <citation type="journal article" date="2014" name="Nat. Commun.">
        <title>The tobacco genome sequence and its comparison with those of tomato and potato.</title>
        <authorList>
            <person name="Sierro N."/>
            <person name="Battey J.N."/>
            <person name="Ouadi S."/>
            <person name="Bakaher N."/>
            <person name="Bovet L."/>
            <person name="Willig A."/>
            <person name="Goepfert S."/>
            <person name="Peitsch M.C."/>
            <person name="Ivanov N.V."/>
        </authorList>
    </citation>
    <scope>NUCLEOTIDE SEQUENCE [LARGE SCALE GENOMIC DNA]</scope>
</reference>
<feature type="compositionally biased region" description="Basic residues" evidence="1">
    <location>
        <begin position="185"/>
        <end position="196"/>
    </location>
</feature>
<feature type="region of interest" description="Disordered" evidence="1">
    <location>
        <begin position="41"/>
        <end position="93"/>
    </location>
</feature>
<evidence type="ECO:0000313" key="2">
    <source>
        <dbReference type="Proteomes" id="UP000790787"/>
    </source>
</evidence>
<reference evidence="3" key="2">
    <citation type="submission" date="2025-08" db="UniProtKB">
        <authorList>
            <consortium name="RefSeq"/>
        </authorList>
    </citation>
    <scope>IDENTIFICATION</scope>
    <source>
        <tissue evidence="3">Leaf</tissue>
    </source>
</reference>
<organism evidence="2 3">
    <name type="scientific">Nicotiana tabacum</name>
    <name type="common">Common tobacco</name>
    <dbReference type="NCBI Taxonomy" id="4097"/>
    <lineage>
        <taxon>Eukaryota</taxon>
        <taxon>Viridiplantae</taxon>
        <taxon>Streptophyta</taxon>
        <taxon>Embryophyta</taxon>
        <taxon>Tracheophyta</taxon>
        <taxon>Spermatophyta</taxon>
        <taxon>Magnoliopsida</taxon>
        <taxon>eudicotyledons</taxon>
        <taxon>Gunneridae</taxon>
        <taxon>Pentapetalae</taxon>
        <taxon>asterids</taxon>
        <taxon>lamiids</taxon>
        <taxon>Solanales</taxon>
        <taxon>Solanaceae</taxon>
        <taxon>Nicotianoideae</taxon>
        <taxon>Nicotianeae</taxon>
        <taxon>Nicotiana</taxon>
    </lineage>
</organism>
<proteinExistence type="predicted"/>
<sequence length="213" mass="23551">MRTKMILFSRANFFLIYYLVFIGSEARTLLEKQHEQKVVKSGYGRPAPLPPSPQSASPSIPQRLKRHAHLPPPAPKHGPKTDQVTTSRHGSERNELLLTITSNVISDNELLIMLPSSSSDHQERFGKHGIPPPPPPPKPADEQRQIIVTSSNYQDGSNYSGQEEQKLPPPSPHHKAPIGQLSSSKHGRGQGLKPHKSLISSHYPALLPLQASY</sequence>
<evidence type="ECO:0000313" key="3">
    <source>
        <dbReference type="RefSeq" id="XP_016481561.1"/>
    </source>
</evidence>
<dbReference type="RefSeq" id="XP_016481561.1">
    <property type="nucleotide sequence ID" value="XM_016626075.1"/>
</dbReference>
<dbReference type="OrthoDB" id="1305637at2759"/>
<feature type="region of interest" description="Disordered" evidence="1">
    <location>
        <begin position="118"/>
        <end position="203"/>
    </location>
</feature>
<keyword evidence="2" id="KW-1185">Reference proteome</keyword>
<protein>
    <submittedName>
        <fullName evidence="3">Hydroxyproline-rich systemin-like</fullName>
    </submittedName>
    <submittedName>
        <fullName evidence="3">Uncharacterized protein LOC107802527</fullName>
    </submittedName>
</protein>
<dbReference type="GeneID" id="107802527"/>
<dbReference type="Proteomes" id="UP000790787">
    <property type="component" value="Chromosome 8"/>
</dbReference>
<dbReference type="RefSeq" id="XP_016481561.1">
    <property type="nucleotide sequence ID" value="XM_016626075.2"/>
</dbReference>